<dbReference type="AlphaFoldDB" id="A0AAX2J7K2"/>
<dbReference type="InterPro" id="IPR002559">
    <property type="entry name" value="Transposase_11"/>
</dbReference>
<dbReference type="PANTHER" id="PTHR33408:SF2">
    <property type="entry name" value="TRANSPOSASE DDE DOMAIN-CONTAINING PROTEIN"/>
    <property type="match status" value="1"/>
</dbReference>
<evidence type="ECO:0000313" key="4">
    <source>
        <dbReference type="Proteomes" id="UP000249008"/>
    </source>
</evidence>
<protein>
    <submittedName>
        <fullName evidence="3">Transposase domain (DUF772)</fullName>
    </submittedName>
</protein>
<dbReference type="Proteomes" id="UP000249008">
    <property type="component" value="Chromosome 1"/>
</dbReference>
<feature type="domain" description="Transposase IS4-like" evidence="1">
    <location>
        <begin position="243"/>
        <end position="367"/>
    </location>
</feature>
<dbReference type="GO" id="GO:0004803">
    <property type="term" value="F:transposase activity"/>
    <property type="evidence" value="ECO:0007669"/>
    <property type="project" value="InterPro"/>
</dbReference>
<evidence type="ECO:0000259" key="1">
    <source>
        <dbReference type="Pfam" id="PF01609"/>
    </source>
</evidence>
<reference evidence="3 4" key="1">
    <citation type="submission" date="2018-06" db="EMBL/GenBank/DDBJ databases">
        <authorList>
            <consortium name="Pathogen Informatics"/>
            <person name="Doyle S."/>
        </authorList>
    </citation>
    <scope>NUCLEOTIDE SEQUENCE [LARGE SCALE GENOMIC DNA]</scope>
    <source>
        <strain evidence="3 4">NCTC12112</strain>
    </source>
</reference>
<accession>A0AAX2J7K2</accession>
<dbReference type="GO" id="GO:0006313">
    <property type="term" value="P:DNA transposition"/>
    <property type="evidence" value="ECO:0007669"/>
    <property type="project" value="InterPro"/>
</dbReference>
<evidence type="ECO:0000259" key="2">
    <source>
        <dbReference type="Pfam" id="PF05598"/>
    </source>
</evidence>
<dbReference type="PANTHER" id="PTHR33408">
    <property type="entry name" value="TRANSPOSASE"/>
    <property type="match status" value="1"/>
</dbReference>
<proteinExistence type="predicted"/>
<feature type="domain" description="Transposase InsH N-terminal" evidence="2">
    <location>
        <begin position="23"/>
        <end position="109"/>
    </location>
</feature>
<gene>
    <name evidence="3" type="ORF">NCTC12112_00200</name>
</gene>
<name>A0AAX2J7K2_9FUSO</name>
<dbReference type="GO" id="GO:0003677">
    <property type="term" value="F:DNA binding"/>
    <property type="evidence" value="ECO:0007669"/>
    <property type="project" value="InterPro"/>
</dbReference>
<sequence length="407" mass="48632">MQKPINNNIFFQLNQPKLFNFLQYEISDNDPVRKLSSILEGLDFSSLMQVFSYKTKVHPIRMFSIIVYAYSRNLTSTRDIEMACHENIKFRFLLQNSKIPVHSTISRFLAKTEDILQDLFEQFIEKIFEMEDISTETIYIDGTKIEAYANKYTFVWKKSIEKYRDRLDEKILELISNFNDDFNLQYDNFLEIYSYLSNLNFQIVKGRGKRKSKEQKYLELCAEYLEKYQKYSNHFKNLNGRNSYSKTDIDATFIRMKDDHMRNGQLKPGYNLQIGVISEYISSYEIFSNPSDSKTLIPFLEKISSQNLEIKNIVADAGYESISNYEYLEKMDFTSYIKPIYFEKSKIRKFKNDLNRVENLIYDHSENKLFRKDGLELEFLYSNKNNTVQYFWNPETNKKIKYNAFIK</sequence>
<dbReference type="Pfam" id="PF05598">
    <property type="entry name" value="DUF772"/>
    <property type="match status" value="1"/>
</dbReference>
<dbReference type="Pfam" id="PF01609">
    <property type="entry name" value="DDE_Tnp_1"/>
    <property type="match status" value="1"/>
</dbReference>
<dbReference type="EMBL" id="LS483487">
    <property type="protein sequence ID" value="SQI99668.1"/>
    <property type="molecule type" value="Genomic_DNA"/>
</dbReference>
<organism evidence="3 4">
    <name type="scientific">Fusobacterium ulcerans</name>
    <dbReference type="NCBI Taxonomy" id="861"/>
    <lineage>
        <taxon>Bacteria</taxon>
        <taxon>Fusobacteriati</taxon>
        <taxon>Fusobacteriota</taxon>
        <taxon>Fusobacteriia</taxon>
        <taxon>Fusobacteriales</taxon>
        <taxon>Fusobacteriaceae</taxon>
        <taxon>Fusobacterium</taxon>
    </lineage>
</organism>
<dbReference type="InterPro" id="IPR008490">
    <property type="entry name" value="Transposase_InsH_N"/>
</dbReference>
<evidence type="ECO:0000313" key="3">
    <source>
        <dbReference type="EMBL" id="SQI99668.1"/>
    </source>
</evidence>